<dbReference type="AlphaFoldDB" id="A0A9P7YU23"/>
<dbReference type="EMBL" id="MU251356">
    <property type="protein sequence ID" value="KAG9239766.1"/>
    <property type="molecule type" value="Genomic_DNA"/>
</dbReference>
<gene>
    <name evidence="1" type="ORF">BJ875DRAFT_479188</name>
</gene>
<organism evidence="1 2">
    <name type="scientific">Amylocarpus encephaloides</name>
    <dbReference type="NCBI Taxonomy" id="45428"/>
    <lineage>
        <taxon>Eukaryota</taxon>
        <taxon>Fungi</taxon>
        <taxon>Dikarya</taxon>
        <taxon>Ascomycota</taxon>
        <taxon>Pezizomycotina</taxon>
        <taxon>Leotiomycetes</taxon>
        <taxon>Helotiales</taxon>
        <taxon>Helotiales incertae sedis</taxon>
        <taxon>Amylocarpus</taxon>
    </lineage>
</organism>
<keyword evidence="2" id="KW-1185">Reference proteome</keyword>
<name>A0A9P7YU23_9HELO</name>
<dbReference type="OrthoDB" id="3643156at2759"/>
<accession>A0A9P7YU23</accession>
<sequence length="314" mass="34741">MPSLGVGVSLTARYAVVSLRKDDGTFEDVGCIDSVKDYADMIERLSAPEAQHASPPYSTMEELWEGWPRQLLRSARKRIGLAASGDVAVLSRVLQQVLDLQPADPRISLRANPVVISYPALYGLSQEDIADAAEYLGLSILSGNHHYQPRSIVAAYAGHGLGLCDNYRDMETCRQEGLDLPVRKVLLVEHTEHALLLHAEVMREAYELASRDIDIFADFSLGYIEVPKRADKTGQAVRQFLLEKYKYVGLPDKFTAIITGRQIRKEVTEAIGKAFKDLGCDVEILKGEPEYIAARGAAELAWRSLERVVVAGEL</sequence>
<protein>
    <submittedName>
        <fullName evidence="1">Uncharacterized protein</fullName>
    </submittedName>
</protein>
<evidence type="ECO:0000313" key="1">
    <source>
        <dbReference type="EMBL" id="KAG9239766.1"/>
    </source>
</evidence>
<reference evidence="1" key="1">
    <citation type="journal article" date="2021" name="IMA Fungus">
        <title>Genomic characterization of three marine fungi, including Emericellopsis atlantica sp. nov. with signatures of a generalist lifestyle and marine biomass degradation.</title>
        <authorList>
            <person name="Hagestad O.C."/>
            <person name="Hou L."/>
            <person name="Andersen J.H."/>
            <person name="Hansen E.H."/>
            <person name="Altermark B."/>
            <person name="Li C."/>
            <person name="Kuhnert E."/>
            <person name="Cox R.J."/>
            <person name="Crous P.W."/>
            <person name="Spatafora J.W."/>
            <person name="Lail K."/>
            <person name="Amirebrahimi M."/>
            <person name="Lipzen A."/>
            <person name="Pangilinan J."/>
            <person name="Andreopoulos W."/>
            <person name="Hayes R.D."/>
            <person name="Ng V."/>
            <person name="Grigoriev I.V."/>
            <person name="Jackson S.A."/>
            <person name="Sutton T.D.S."/>
            <person name="Dobson A.D.W."/>
            <person name="Rama T."/>
        </authorList>
    </citation>
    <scope>NUCLEOTIDE SEQUENCE</scope>
    <source>
        <strain evidence="1">TRa018bII</strain>
    </source>
</reference>
<dbReference type="Proteomes" id="UP000824998">
    <property type="component" value="Unassembled WGS sequence"/>
</dbReference>
<evidence type="ECO:0000313" key="2">
    <source>
        <dbReference type="Proteomes" id="UP000824998"/>
    </source>
</evidence>
<proteinExistence type="predicted"/>
<comment type="caution">
    <text evidence="1">The sequence shown here is derived from an EMBL/GenBank/DDBJ whole genome shotgun (WGS) entry which is preliminary data.</text>
</comment>